<feature type="domain" description="RNA polymerase sigma-70 region 2" evidence="7">
    <location>
        <begin position="61"/>
        <end position="111"/>
    </location>
</feature>
<dbReference type="InterPro" id="IPR007627">
    <property type="entry name" value="RNA_pol_sigma70_r2"/>
</dbReference>
<dbReference type="SUPFAM" id="SSF88659">
    <property type="entry name" value="Sigma3 and sigma4 domains of RNA polymerase sigma factors"/>
    <property type="match status" value="1"/>
</dbReference>
<dbReference type="InterPro" id="IPR013324">
    <property type="entry name" value="RNA_pol_sigma_r3/r4-like"/>
</dbReference>
<gene>
    <name evidence="10" type="ORF">OM076_08420</name>
</gene>
<evidence type="ECO:0000259" key="7">
    <source>
        <dbReference type="Pfam" id="PF04542"/>
    </source>
</evidence>
<evidence type="ECO:0000313" key="10">
    <source>
        <dbReference type="EMBL" id="MDA0160285.1"/>
    </source>
</evidence>
<comment type="caution">
    <text evidence="10">The sequence shown here is derived from an EMBL/GenBank/DDBJ whole genome shotgun (WGS) entry which is preliminary data.</text>
</comment>
<dbReference type="InterPro" id="IPR046531">
    <property type="entry name" value="DUF6596"/>
</dbReference>
<dbReference type="PANTHER" id="PTHR47756:SF2">
    <property type="entry name" value="BLL6612 PROTEIN"/>
    <property type="match status" value="1"/>
</dbReference>
<dbReference type="GO" id="GO:0003677">
    <property type="term" value="F:DNA binding"/>
    <property type="evidence" value="ECO:0007669"/>
    <property type="project" value="InterPro"/>
</dbReference>
<keyword evidence="2" id="KW-0805">Transcription regulation</keyword>
<name>A0A9X3MQ64_9ACTN</name>
<dbReference type="Gene3D" id="1.10.1740.10">
    <property type="match status" value="1"/>
</dbReference>
<evidence type="ECO:0000256" key="5">
    <source>
        <dbReference type="SAM" id="Coils"/>
    </source>
</evidence>
<accession>A0A9X3MQ64</accession>
<dbReference type="InterPro" id="IPR014284">
    <property type="entry name" value="RNA_pol_sigma-70_dom"/>
</dbReference>
<dbReference type="Proteomes" id="UP001149140">
    <property type="component" value="Unassembled WGS sequence"/>
</dbReference>
<dbReference type="SUPFAM" id="SSF88946">
    <property type="entry name" value="Sigma2 domain of RNA polymerase sigma factors"/>
    <property type="match status" value="1"/>
</dbReference>
<dbReference type="InterPro" id="IPR013249">
    <property type="entry name" value="RNA_pol_sigma70_r4_t2"/>
</dbReference>
<sequence length="457" mass="50312">MERGRTDHRDPPGDGLRAVRGAGRERGARRVLTGPAATSAVVERAFREHFGRAVAALILSFGDWDVAEDAVQDAFTTALARWPRDGAPRDPAAWIVAVARNRAIDRVRRERALRGRLPELTALTPTHDEPHEDEPVLTSVPDERLRLIFTCCHPALSQEAQVALTLRLLGGLSTAEVAHAFLVAEPTMAQRLARAKAKIRDAQIPFRIPPDPKLPARLDAVLDVIYLVFNEGYAASAGDTHIRQSLCAEALRLVTVVTELLPDQPEALGLQALLLTHEARRETRVDASGNLVLLEDQDRTRWDADTIEHATRLATRALRKGPPGRYVLQAAIALEHANAPTAADTRWNRIAAYYSHLAALGPDPVVELNRAVALAMAGDLEGGLARIDALGGALDRYHYFHAARADLLRRLDRRAEAAAAYARALERARSETERAFLTRRLDELEHDQDEGDDRAGR</sequence>
<comment type="similarity">
    <text evidence="1">Belongs to the sigma-70 factor family. ECF subfamily.</text>
</comment>
<proteinExistence type="inferred from homology"/>
<dbReference type="GO" id="GO:0016987">
    <property type="term" value="F:sigma factor activity"/>
    <property type="evidence" value="ECO:0007669"/>
    <property type="project" value="UniProtKB-KW"/>
</dbReference>
<keyword evidence="3" id="KW-0731">Sigma factor</keyword>
<reference evidence="10" key="1">
    <citation type="submission" date="2022-10" db="EMBL/GenBank/DDBJ databases">
        <title>The WGS of Solirubrobacter ginsenosidimutans DSM 21036.</title>
        <authorList>
            <person name="Jiang Z."/>
        </authorList>
    </citation>
    <scope>NUCLEOTIDE SEQUENCE</scope>
    <source>
        <strain evidence="10">DSM 21036</strain>
    </source>
</reference>
<evidence type="ECO:0000259" key="9">
    <source>
        <dbReference type="Pfam" id="PF20239"/>
    </source>
</evidence>
<keyword evidence="4" id="KW-0804">Transcription</keyword>
<evidence type="ECO:0000256" key="3">
    <source>
        <dbReference type="ARBA" id="ARBA00023082"/>
    </source>
</evidence>
<dbReference type="EMBL" id="JAPDOD010000005">
    <property type="protein sequence ID" value="MDA0160285.1"/>
    <property type="molecule type" value="Genomic_DNA"/>
</dbReference>
<dbReference type="GO" id="GO:0006352">
    <property type="term" value="P:DNA-templated transcription initiation"/>
    <property type="evidence" value="ECO:0007669"/>
    <property type="project" value="InterPro"/>
</dbReference>
<feature type="domain" description="RNA polymerase sigma factor 70 region 4 type 2" evidence="8">
    <location>
        <begin position="148"/>
        <end position="199"/>
    </location>
</feature>
<dbReference type="PANTHER" id="PTHR47756">
    <property type="entry name" value="BLL6612 PROTEIN-RELATED"/>
    <property type="match status" value="1"/>
</dbReference>
<dbReference type="InterPro" id="IPR036388">
    <property type="entry name" value="WH-like_DNA-bd_sf"/>
</dbReference>
<keyword evidence="11" id="KW-1185">Reference proteome</keyword>
<feature type="compositionally biased region" description="Basic and acidic residues" evidence="6">
    <location>
        <begin position="1"/>
        <end position="12"/>
    </location>
</feature>
<keyword evidence="5" id="KW-0175">Coiled coil</keyword>
<dbReference type="Pfam" id="PF08281">
    <property type="entry name" value="Sigma70_r4_2"/>
    <property type="match status" value="1"/>
</dbReference>
<evidence type="ECO:0000259" key="8">
    <source>
        <dbReference type="Pfam" id="PF08281"/>
    </source>
</evidence>
<evidence type="ECO:0000256" key="2">
    <source>
        <dbReference type="ARBA" id="ARBA00023015"/>
    </source>
</evidence>
<dbReference type="Pfam" id="PF04542">
    <property type="entry name" value="Sigma70_r2"/>
    <property type="match status" value="1"/>
</dbReference>
<evidence type="ECO:0000256" key="6">
    <source>
        <dbReference type="SAM" id="MobiDB-lite"/>
    </source>
</evidence>
<feature type="region of interest" description="Disordered" evidence="6">
    <location>
        <begin position="1"/>
        <end position="27"/>
    </location>
</feature>
<dbReference type="NCBIfam" id="TIGR02937">
    <property type="entry name" value="sigma70-ECF"/>
    <property type="match status" value="1"/>
</dbReference>
<organism evidence="10 11">
    <name type="scientific">Solirubrobacter ginsenosidimutans</name>
    <dbReference type="NCBI Taxonomy" id="490573"/>
    <lineage>
        <taxon>Bacteria</taxon>
        <taxon>Bacillati</taxon>
        <taxon>Actinomycetota</taxon>
        <taxon>Thermoleophilia</taxon>
        <taxon>Solirubrobacterales</taxon>
        <taxon>Solirubrobacteraceae</taxon>
        <taxon>Solirubrobacter</taxon>
    </lineage>
</organism>
<evidence type="ECO:0000256" key="1">
    <source>
        <dbReference type="ARBA" id="ARBA00010641"/>
    </source>
</evidence>
<dbReference type="Gene3D" id="1.10.10.10">
    <property type="entry name" value="Winged helix-like DNA-binding domain superfamily/Winged helix DNA-binding domain"/>
    <property type="match status" value="1"/>
</dbReference>
<evidence type="ECO:0000256" key="4">
    <source>
        <dbReference type="ARBA" id="ARBA00023163"/>
    </source>
</evidence>
<dbReference type="AlphaFoldDB" id="A0A9X3MQ64"/>
<feature type="coiled-coil region" evidence="5">
    <location>
        <begin position="408"/>
        <end position="447"/>
    </location>
</feature>
<protein>
    <submittedName>
        <fullName evidence="10">Sigma-70 family RNA polymerase sigma factor</fullName>
    </submittedName>
</protein>
<dbReference type="InterPro" id="IPR013325">
    <property type="entry name" value="RNA_pol_sigma_r2"/>
</dbReference>
<feature type="domain" description="DUF6596" evidence="9">
    <location>
        <begin position="217"/>
        <end position="317"/>
    </location>
</feature>
<evidence type="ECO:0000313" key="11">
    <source>
        <dbReference type="Proteomes" id="UP001149140"/>
    </source>
</evidence>
<dbReference type="Pfam" id="PF20239">
    <property type="entry name" value="DUF6596"/>
    <property type="match status" value="1"/>
</dbReference>